<feature type="transmembrane region" description="Helical" evidence="2">
    <location>
        <begin position="6"/>
        <end position="25"/>
    </location>
</feature>
<gene>
    <name evidence="3" type="ORF">IW252_000932</name>
</gene>
<feature type="compositionally biased region" description="Basic and acidic residues" evidence="1">
    <location>
        <begin position="93"/>
        <end position="112"/>
    </location>
</feature>
<feature type="region of interest" description="Disordered" evidence="1">
    <location>
        <begin position="92"/>
        <end position="115"/>
    </location>
</feature>
<proteinExistence type="predicted"/>
<dbReference type="RefSeq" id="WP_196835512.1">
    <property type="nucleotide sequence ID" value="NZ_JADOTZ010000001.1"/>
</dbReference>
<organism evidence="3 4">
    <name type="scientific">Zhihengliuella flava</name>
    <dbReference type="NCBI Taxonomy" id="1285193"/>
    <lineage>
        <taxon>Bacteria</taxon>
        <taxon>Bacillati</taxon>
        <taxon>Actinomycetota</taxon>
        <taxon>Actinomycetes</taxon>
        <taxon>Micrococcales</taxon>
        <taxon>Micrococcaceae</taxon>
        <taxon>Zhihengliuella</taxon>
    </lineage>
</organism>
<feature type="transmembrane region" description="Helical" evidence="2">
    <location>
        <begin position="240"/>
        <end position="257"/>
    </location>
</feature>
<evidence type="ECO:0000256" key="1">
    <source>
        <dbReference type="SAM" id="MobiDB-lite"/>
    </source>
</evidence>
<dbReference type="EMBL" id="JADOTZ010000001">
    <property type="protein sequence ID" value="MBG6084165.1"/>
    <property type="molecule type" value="Genomic_DNA"/>
</dbReference>
<keyword evidence="4" id="KW-1185">Reference proteome</keyword>
<evidence type="ECO:0000313" key="4">
    <source>
        <dbReference type="Proteomes" id="UP000625033"/>
    </source>
</evidence>
<keyword evidence="2" id="KW-0472">Membrane</keyword>
<keyword evidence="2" id="KW-1133">Transmembrane helix</keyword>
<dbReference type="Proteomes" id="UP000625033">
    <property type="component" value="Unassembled WGS sequence"/>
</dbReference>
<dbReference type="AlphaFoldDB" id="A0A931DCC3"/>
<accession>A0A931DCC3</accession>
<evidence type="ECO:0000256" key="2">
    <source>
        <dbReference type="SAM" id="Phobius"/>
    </source>
</evidence>
<reference evidence="3" key="1">
    <citation type="submission" date="2020-11" db="EMBL/GenBank/DDBJ databases">
        <title>Sequencing the genomes of 1000 actinobacteria strains.</title>
        <authorList>
            <person name="Klenk H.-P."/>
        </authorList>
    </citation>
    <scope>NUCLEOTIDE SEQUENCE</scope>
    <source>
        <strain evidence="3">DSM 26152</strain>
    </source>
</reference>
<evidence type="ECO:0000313" key="3">
    <source>
        <dbReference type="EMBL" id="MBG6084165.1"/>
    </source>
</evidence>
<comment type="caution">
    <text evidence="3">The sequence shown here is derived from an EMBL/GenBank/DDBJ whole genome shotgun (WGS) entry which is preliminary data.</text>
</comment>
<name>A0A931DCC3_9MICC</name>
<feature type="transmembrane region" description="Helical" evidence="2">
    <location>
        <begin position="211"/>
        <end position="228"/>
    </location>
</feature>
<sequence>MSAELITAGLCVGAAVWLVWPTRGLTRAPKRTDRRVHSVQGRIRGPRRRAATEAHSSITDHAQALRQLAALYDSGSPPVRAWEQLALAWRSTARSDPHDATPGVRREPRQTRAGDPAAVAARDIASAAAAARAATVTGLPLSSGLARHSAEADGAWIRVWERVRWCSELSERTGVAMAGLLECVADQLEAEQDAERARATALAGPRTTHRLLALLPLFGVALAGVLGADPVGVLLTERAGQIAGLAGLGLWVGHWWWSRRLLQRATG</sequence>
<protein>
    <submittedName>
        <fullName evidence="3">Tight adherence protein B</fullName>
    </submittedName>
</protein>
<keyword evidence="2" id="KW-0812">Transmembrane</keyword>